<evidence type="ECO:0000313" key="3">
    <source>
        <dbReference type="Proteomes" id="UP001201812"/>
    </source>
</evidence>
<dbReference type="AlphaFoldDB" id="A0AAD4QSK8"/>
<comment type="caution">
    <text evidence="2">The sequence shown here is derived from an EMBL/GenBank/DDBJ whole genome shotgun (WGS) entry which is preliminary data.</text>
</comment>
<sequence length="110" mass="12377">MKLQHIAGRAGSHKSRQRQSLSARPVPIVLAGREEAIGVSHARIRAAQNELALGQTCQFPGFGQFPEAISSGRSNLCRRDWYQSSWLAERKRLVYHTPGSERRSETFPFT</sequence>
<keyword evidence="3" id="KW-1185">Reference proteome</keyword>
<protein>
    <submittedName>
        <fullName evidence="2">Uncharacterized protein</fullName>
    </submittedName>
</protein>
<proteinExistence type="predicted"/>
<dbReference type="EMBL" id="JAKKPZ010001085">
    <property type="protein sequence ID" value="KAI1690799.1"/>
    <property type="molecule type" value="Genomic_DNA"/>
</dbReference>
<gene>
    <name evidence="2" type="ORF">DdX_22294</name>
</gene>
<evidence type="ECO:0000313" key="2">
    <source>
        <dbReference type="EMBL" id="KAI1690799.1"/>
    </source>
</evidence>
<feature type="region of interest" description="Disordered" evidence="1">
    <location>
        <begin position="1"/>
        <end position="23"/>
    </location>
</feature>
<organism evidence="2 3">
    <name type="scientific">Ditylenchus destructor</name>
    <dbReference type="NCBI Taxonomy" id="166010"/>
    <lineage>
        <taxon>Eukaryota</taxon>
        <taxon>Metazoa</taxon>
        <taxon>Ecdysozoa</taxon>
        <taxon>Nematoda</taxon>
        <taxon>Chromadorea</taxon>
        <taxon>Rhabditida</taxon>
        <taxon>Tylenchina</taxon>
        <taxon>Tylenchomorpha</taxon>
        <taxon>Sphaerularioidea</taxon>
        <taxon>Anguinidae</taxon>
        <taxon>Anguininae</taxon>
        <taxon>Ditylenchus</taxon>
    </lineage>
</organism>
<evidence type="ECO:0000256" key="1">
    <source>
        <dbReference type="SAM" id="MobiDB-lite"/>
    </source>
</evidence>
<dbReference type="Proteomes" id="UP001201812">
    <property type="component" value="Unassembled WGS sequence"/>
</dbReference>
<name>A0AAD4QSK8_9BILA</name>
<accession>A0AAD4QSK8</accession>
<reference evidence="2" key="1">
    <citation type="submission" date="2022-01" db="EMBL/GenBank/DDBJ databases">
        <title>Genome Sequence Resource for Two Populations of Ditylenchus destructor, the Migratory Endoparasitic Phytonematode.</title>
        <authorList>
            <person name="Zhang H."/>
            <person name="Lin R."/>
            <person name="Xie B."/>
        </authorList>
    </citation>
    <scope>NUCLEOTIDE SEQUENCE</scope>
    <source>
        <strain evidence="2">BazhouSP</strain>
    </source>
</reference>